<proteinExistence type="predicted"/>
<evidence type="ECO:0000256" key="3">
    <source>
        <dbReference type="ARBA" id="ARBA00022692"/>
    </source>
</evidence>
<feature type="transmembrane region" description="Helical" evidence="6">
    <location>
        <begin position="96"/>
        <end position="115"/>
    </location>
</feature>
<reference evidence="7" key="1">
    <citation type="submission" date="2021-05" db="EMBL/GenBank/DDBJ databases">
        <authorList>
            <person name="Alioto T."/>
            <person name="Alioto T."/>
            <person name="Gomez Garrido J."/>
        </authorList>
    </citation>
    <scope>NUCLEOTIDE SEQUENCE</scope>
</reference>
<accession>A0A8D9BS38</accession>
<evidence type="ECO:0000256" key="4">
    <source>
        <dbReference type="ARBA" id="ARBA00022989"/>
    </source>
</evidence>
<evidence type="ECO:0000313" key="7">
    <source>
        <dbReference type="EMBL" id="CAG6790580.1"/>
    </source>
</evidence>
<dbReference type="InterPro" id="IPR036259">
    <property type="entry name" value="MFS_trans_sf"/>
</dbReference>
<feature type="transmembrane region" description="Helical" evidence="6">
    <location>
        <begin position="7"/>
        <end position="30"/>
    </location>
</feature>
<dbReference type="PANTHER" id="PTHR23506">
    <property type="entry name" value="GH10249P"/>
    <property type="match status" value="1"/>
</dbReference>
<comment type="subcellular location">
    <subcellularLocation>
        <location evidence="1">Membrane</location>
        <topology evidence="1">Multi-pass membrane protein</topology>
    </subcellularLocation>
</comment>
<evidence type="ECO:0000256" key="6">
    <source>
        <dbReference type="SAM" id="Phobius"/>
    </source>
</evidence>
<dbReference type="Gene3D" id="1.20.1250.20">
    <property type="entry name" value="MFS general substrate transporter like domains"/>
    <property type="match status" value="1"/>
</dbReference>
<dbReference type="GO" id="GO:0015842">
    <property type="term" value="P:aminergic neurotransmitter loading into synaptic vesicle"/>
    <property type="evidence" value="ECO:0007669"/>
    <property type="project" value="TreeGrafter"/>
</dbReference>
<organism evidence="7">
    <name type="scientific">Cacopsylla melanoneura</name>
    <dbReference type="NCBI Taxonomy" id="428564"/>
    <lineage>
        <taxon>Eukaryota</taxon>
        <taxon>Metazoa</taxon>
        <taxon>Ecdysozoa</taxon>
        <taxon>Arthropoda</taxon>
        <taxon>Hexapoda</taxon>
        <taxon>Insecta</taxon>
        <taxon>Pterygota</taxon>
        <taxon>Neoptera</taxon>
        <taxon>Paraneoptera</taxon>
        <taxon>Hemiptera</taxon>
        <taxon>Sternorrhyncha</taxon>
        <taxon>Psylloidea</taxon>
        <taxon>Psyllidae</taxon>
        <taxon>Psyllinae</taxon>
        <taxon>Cacopsylla</taxon>
    </lineage>
</organism>
<dbReference type="GO" id="GO:0005335">
    <property type="term" value="F:serotonin:sodium:chloride symporter activity"/>
    <property type="evidence" value="ECO:0007669"/>
    <property type="project" value="TreeGrafter"/>
</dbReference>
<keyword evidence="3 6" id="KW-0812">Transmembrane</keyword>
<sequence>MLRDINIIVVIVYLSIFLDNILLTVVVPIIPDYLFWLENPNISLNITKSSTPNVKDITLDQSEVLGNENGKIGILLASKALIQIIINPLIGVLTQYLGYNVILFLGSVNLLIATLRK</sequence>
<dbReference type="SUPFAM" id="SSF103473">
    <property type="entry name" value="MFS general substrate transporter"/>
    <property type="match status" value="1"/>
</dbReference>
<keyword evidence="5 6" id="KW-0472">Membrane</keyword>
<evidence type="ECO:0000256" key="5">
    <source>
        <dbReference type="ARBA" id="ARBA00023136"/>
    </source>
</evidence>
<dbReference type="GO" id="GO:0043195">
    <property type="term" value="C:terminal bouton"/>
    <property type="evidence" value="ECO:0007669"/>
    <property type="project" value="TreeGrafter"/>
</dbReference>
<name>A0A8D9BS38_9HEMI</name>
<protein>
    <submittedName>
        <fullName evidence="7">Probable vesicular acetylcholine transporter-A</fullName>
    </submittedName>
</protein>
<dbReference type="InterPro" id="IPR050930">
    <property type="entry name" value="MFS_Vesicular_Transporter"/>
</dbReference>
<keyword evidence="2" id="KW-0813">Transport</keyword>
<evidence type="ECO:0000256" key="2">
    <source>
        <dbReference type="ARBA" id="ARBA00022448"/>
    </source>
</evidence>
<dbReference type="AlphaFoldDB" id="A0A8D9BS38"/>
<dbReference type="PANTHER" id="PTHR23506:SF4">
    <property type="entry name" value="PORTABELLA"/>
    <property type="match status" value="1"/>
</dbReference>
<evidence type="ECO:0000256" key="1">
    <source>
        <dbReference type="ARBA" id="ARBA00004141"/>
    </source>
</evidence>
<dbReference type="GO" id="GO:0030672">
    <property type="term" value="C:synaptic vesicle membrane"/>
    <property type="evidence" value="ECO:0007669"/>
    <property type="project" value="TreeGrafter"/>
</dbReference>
<dbReference type="EMBL" id="HBUF01671755">
    <property type="protein sequence ID" value="CAG6790580.1"/>
    <property type="molecule type" value="Transcribed_RNA"/>
</dbReference>
<keyword evidence="4 6" id="KW-1133">Transmembrane helix</keyword>